<organism evidence="9 10">
    <name type="scientific">Mycolicibacterium agri</name>
    <name type="common">Mycobacterium agri</name>
    <dbReference type="NCBI Taxonomy" id="36811"/>
    <lineage>
        <taxon>Bacteria</taxon>
        <taxon>Bacillati</taxon>
        <taxon>Actinomycetota</taxon>
        <taxon>Actinomycetes</taxon>
        <taxon>Mycobacteriales</taxon>
        <taxon>Mycobacteriaceae</taxon>
        <taxon>Mycolicibacterium</taxon>
    </lineage>
</organism>
<dbReference type="AlphaFoldDB" id="A0A2A7MT76"/>
<sequence length="409" mass="45749">MNTPALQEFSYDPFDQDVMADPLPYYRVLRERYPVYYVEKWDTYALSRFDDIWRVLGINDGTFVASEGTLPAATVLAHRNDGPVPDPPLHPTPFHANFDTPIYDGVRRCTSGRFRPKSVGKLADRVRALANERLDELLPRGRFDLTQDYGGIVAASMVCELLGLPADLAPEVLATVNAGSLAQQGSGVEVANARPGYLEYLVPLVQRRRADPQDELLAIAGHLIDYRLPDGSAFNDVEAATQMLGIFIGGTETVPKIVAHGLWELSKRPEQMAAVKADIDASVPIAREEMIRFCAPAQWFARTARKPFTIHGTTISPGQRIITLLASANRDEREYLQPDEFVWDRRIERLLAFGRGQHFCLGVHLARLEITILVSEWLKRVPDFRVVAEAASRPPSSFQWGWNSVPVEV</sequence>
<dbReference type="Pfam" id="PF00067">
    <property type="entry name" value="p450"/>
    <property type="match status" value="1"/>
</dbReference>
<dbReference type="SUPFAM" id="SSF48264">
    <property type="entry name" value="Cytochrome P450"/>
    <property type="match status" value="1"/>
</dbReference>
<protein>
    <submittedName>
        <fullName evidence="9">Cytochrome P450</fullName>
    </submittedName>
</protein>
<evidence type="ECO:0000256" key="2">
    <source>
        <dbReference type="ARBA" id="ARBA00022617"/>
    </source>
</evidence>
<keyword evidence="5 7" id="KW-0408">Iron</keyword>
<dbReference type="OrthoDB" id="502624at2"/>
<evidence type="ECO:0000313" key="9">
    <source>
        <dbReference type="EMBL" id="PEG34551.1"/>
    </source>
</evidence>
<dbReference type="GO" id="GO:0005506">
    <property type="term" value="F:iron ion binding"/>
    <property type="evidence" value="ECO:0007669"/>
    <property type="project" value="InterPro"/>
</dbReference>
<dbReference type="RefSeq" id="WP_097942776.1">
    <property type="nucleotide sequence ID" value="NZ_BLKS01000001.1"/>
</dbReference>
<reference evidence="8" key="3">
    <citation type="submission" date="2020-02" db="EMBL/GenBank/DDBJ databases">
        <authorList>
            <person name="Matsumoto Y."/>
            <person name="Motooka D."/>
            <person name="Nakamura S."/>
        </authorList>
    </citation>
    <scope>NUCLEOTIDE SEQUENCE</scope>
    <source>
        <strain evidence="8">JCM 6377</strain>
    </source>
</reference>
<dbReference type="InterPro" id="IPR017972">
    <property type="entry name" value="Cyt_P450_CS"/>
</dbReference>
<dbReference type="GO" id="GO:0016705">
    <property type="term" value="F:oxidoreductase activity, acting on paired donors, with incorporation or reduction of molecular oxygen"/>
    <property type="evidence" value="ECO:0007669"/>
    <property type="project" value="InterPro"/>
</dbReference>
<keyword evidence="4 7" id="KW-0560">Oxidoreductase</keyword>
<evidence type="ECO:0000313" key="11">
    <source>
        <dbReference type="Proteomes" id="UP000465302"/>
    </source>
</evidence>
<dbReference type="Proteomes" id="UP000220914">
    <property type="component" value="Unassembled WGS sequence"/>
</dbReference>
<dbReference type="InterPro" id="IPR036396">
    <property type="entry name" value="Cyt_P450_sf"/>
</dbReference>
<dbReference type="GO" id="GO:0020037">
    <property type="term" value="F:heme binding"/>
    <property type="evidence" value="ECO:0007669"/>
    <property type="project" value="InterPro"/>
</dbReference>
<reference evidence="9 10" key="1">
    <citation type="submission" date="2017-10" db="EMBL/GenBank/DDBJ databases">
        <title>The new phylogeny of genus Mycobacterium.</title>
        <authorList>
            <person name="Tortoli E."/>
            <person name="Trovato A."/>
            <person name="Cirillo D.M."/>
        </authorList>
    </citation>
    <scope>NUCLEOTIDE SEQUENCE [LARGE SCALE GENOMIC DNA]</scope>
    <source>
        <strain evidence="9 10">CCUG37673</strain>
    </source>
</reference>
<comment type="caution">
    <text evidence="9">The sequence shown here is derived from an EMBL/GenBank/DDBJ whole genome shotgun (WGS) entry which is preliminary data.</text>
</comment>
<dbReference type="EMBL" id="BLKS01000001">
    <property type="protein sequence ID" value="GFG49751.1"/>
    <property type="molecule type" value="Genomic_DNA"/>
</dbReference>
<keyword evidence="10" id="KW-1185">Reference proteome</keyword>
<evidence type="ECO:0000313" key="8">
    <source>
        <dbReference type="EMBL" id="GFG49751.1"/>
    </source>
</evidence>
<dbReference type="GO" id="GO:0004497">
    <property type="term" value="F:monooxygenase activity"/>
    <property type="evidence" value="ECO:0007669"/>
    <property type="project" value="UniProtKB-KW"/>
</dbReference>
<dbReference type="PANTHER" id="PTHR46696">
    <property type="entry name" value="P450, PUTATIVE (EUROFUNG)-RELATED"/>
    <property type="match status" value="1"/>
</dbReference>
<keyword evidence="6 7" id="KW-0503">Monooxygenase</keyword>
<comment type="similarity">
    <text evidence="1 7">Belongs to the cytochrome P450 family.</text>
</comment>
<dbReference type="Proteomes" id="UP000465302">
    <property type="component" value="Unassembled WGS sequence"/>
</dbReference>
<dbReference type="InterPro" id="IPR001128">
    <property type="entry name" value="Cyt_P450"/>
</dbReference>
<reference evidence="8 11" key="2">
    <citation type="journal article" date="2019" name="Emerg. Microbes Infect.">
        <title>Comprehensive subspecies identification of 175 nontuberculous mycobacteria species based on 7547 genomic profiles.</title>
        <authorList>
            <person name="Matsumoto Y."/>
            <person name="Kinjo T."/>
            <person name="Motooka D."/>
            <person name="Nabeya D."/>
            <person name="Jung N."/>
            <person name="Uechi K."/>
            <person name="Horii T."/>
            <person name="Iida T."/>
            <person name="Fujita J."/>
            <person name="Nakamura S."/>
        </authorList>
    </citation>
    <scope>NUCLEOTIDE SEQUENCE [LARGE SCALE GENOMIC DNA]</scope>
    <source>
        <strain evidence="8 11">JCM 6377</strain>
    </source>
</reference>
<dbReference type="EMBL" id="PDCP01000061">
    <property type="protein sequence ID" value="PEG34551.1"/>
    <property type="molecule type" value="Genomic_DNA"/>
</dbReference>
<evidence type="ECO:0000313" key="10">
    <source>
        <dbReference type="Proteomes" id="UP000220914"/>
    </source>
</evidence>
<dbReference type="InterPro" id="IPR002397">
    <property type="entry name" value="Cyt_P450_B"/>
</dbReference>
<evidence type="ECO:0000256" key="6">
    <source>
        <dbReference type="ARBA" id="ARBA00023033"/>
    </source>
</evidence>
<dbReference type="PRINTS" id="PR00359">
    <property type="entry name" value="BP450"/>
</dbReference>
<keyword evidence="2 7" id="KW-0349">Heme</keyword>
<dbReference type="PROSITE" id="PS00086">
    <property type="entry name" value="CYTOCHROME_P450"/>
    <property type="match status" value="1"/>
</dbReference>
<evidence type="ECO:0000256" key="4">
    <source>
        <dbReference type="ARBA" id="ARBA00023002"/>
    </source>
</evidence>
<name>A0A2A7MT76_MYCAG</name>
<keyword evidence="3 7" id="KW-0479">Metal-binding</keyword>
<proteinExistence type="inferred from homology"/>
<evidence type="ECO:0000256" key="3">
    <source>
        <dbReference type="ARBA" id="ARBA00022723"/>
    </source>
</evidence>
<evidence type="ECO:0000256" key="1">
    <source>
        <dbReference type="ARBA" id="ARBA00010617"/>
    </source>
</evidence>
<evidence type="ECO:0000256" key="7">
    <source>
        <dbReference type="RuleBase" id="RU000461"/>
    </source>
</evidence>
<evidence type="ECO:0000256" key="5">
    <source>
        <dbReference type="ARBA" id="ARBA00023004"/>
    </source>
</evidence>
<accession>A0A2A7MT76</accession>
<dbReference type="Gene3D" id="1.10.630.10">
    <property type="entry name" value="Cytochrome P450"/>
    <property type="match status" value="1"/>
</dbReference>
<gene>
    <name evidence="9" type="ORF">CQY20_25055</name>
    <name evidence="8" type="ORF">MAGR_11920</name>
</gene>
<dbReference type="PANTHER" id="PTHR46696:SF1">
    <property type="entry name" value="CYTOCHROME P450 YJIB-RELATED"/>
    <property type="match status" value="1"/>
</dbReference>